<keyword evidence="2" id="KW-1185">Reference proteome</keyword>
<proteinExistence type="predicted"/>
<dbReference type="EMBL" id="VHIQ01000004">
    <property type="protein sequence ID" value="TPV33296.1"/>
    <property type="molecule type" value="Genomic_DNA"/>
</dbReference>
<gene>
    <name evidence="1" type="ORF">FJ651_09385</name>
</gene>
<protein>
    <submittedName>
        <fullName evidence="1">Ligase-associated DNA damage response exonuclease</fullName>
        <ecNumber evidence="1">3.1.-.-</ecNumber>
    </submittedName>
</protein>
<evidence type="ECO:0000313" key="1">
    <source>
        <dbReference type="EMBL" id="TPV33296.1"/>
    </source>
</evidence>
<keyword evidence="1" id="KW-0436">Ligase</keyword>
<organism evidence="1 2">
    <name type="scientific">Paucihalobacter ruber</name>
    <dbReference type="NCBI Taxonomy" id="2567861"/>
    <lineage>
        <taxon>Bacteria</taxon>
        <taxon>Pseudomonadati</taxon>
        <taxon>Bacteroidota</taxon>
        <taxon>Flavobacteriia</taxon>
        <taxon>Flavobacteriales</taxon>
        <taxon>Flavobacteriaceae</taxon>
        <taxon>Paucihalobacter</taxon>
    </lineage>
</organism>
<dbReference type="RefSeq" id="WP_140990258.1">
    <property type="nucleotide sequence ID" value="NZ_VHIQ01000004.1"/>
</dbReference>
<dbReference type="GO" id="GO:0004521">
    <property type="term" value="F:RNA endonuclease activity"/>
    <property type="evidence" value="ECO:0007669"/>
    <property type="project" value="TreeGrafter"/>
</dbReference>
<dbReference type="AlphaFoldDB" id="A0A506PHH5"/>
<dbReference type="PANTHER" id="PTHR11203">
    <property type="entry name" value="CLEAVAGE AND POLYADENYLATION SPECIFICITY FACTOR FAMILY MEMBER"/>
    <property type="match status" value="1"/>
</dbReference>
<comment type="caution">
    <text evidence="1">The sequence shown here is derived from an EMBL/GenBank/DDBJ whole genome shotgun (WGS) entry which is preliminary data.</text>
</comment>
<dbReference type="InterPro" id="IPR036866">
    <property type="entry name" value="RibonucZ/Hydroxyglut_hydro"/>
</dbReference>
<accession>A0A506PHH5</accession>
<dbReference type="EC" id="3.1.-.-" evidence="1"/>
<dbReference type="GO" id="GO:0004527">
    <property type="term" value="F:exonuclease activity"/>
    <property type="evidence" value="ECO:0007669"/>
    <property type="project" value="UniProtKB-KW"/>
</dbReference>
<reference evidence="1 2" key="1">
    <citation type="submission" date="2019-06" db="EMBL/GenBank/DDBJ databases">
        <title>Flavobacteriaceae Paucihalobacterium erythroidium CWB-1, complete genome.</title>
        <authorList>
            <person name="Wu S."/>
        </authorList>
    </citation>
    <scope>NUCLEOTIDE SEQUENCE [LARGE SCALE GENOMIC DNA]</scope>
    <source>
        <strain evidence="1 2">CWB-1</strain>
    </source>
</reference>
<keyword evidence="1" id="KW-0378">Hydrolase</keyword>
<dbReference type="SUPFAM" id="SSF56281">
    <property type="entry name" value="Metallo-hydrolase/oxidoreductase"/>
    <property type="match status" value="1"/>
</dbReference>
<dbReference type="OrthoDB" id="9803916at2"/>
<keyword evidence="1" id="KW-0269">Exonuclease</keyword>
<keyword evidence="1" id="KW-0540">Nuclease</keyword>
<dbReference type="GO" id="GO:0016874">
    <property type="term" value="F:ligase activity"/>
    <property type="evidence" value="ECO:0007669"/>
    <property type="project" value="UniProtKB-KW"/>
</dbReference>
<dbReference type="InterPro" id="IPR050698">
    <property type="entry name" value="MBL"/>
</dbReference>
<name>A0A506PHH5_9FLAO</name>
<sequence length="340" mass="38159">MKIVRFTKKGLYCIPGKFYLDPWGKVDYAVISHAHADHARWGMKHYLCVDDSKAIIKHRIGKDISIESLPYGIEKSINGVKLSFHPAGHIIGSAQIRLEYKGHVTVFTGDYKTNPDNLTIPFQSIKCHTFITESTFGLPLYHWQDDSVIQQQMQNWVLNNQQQNKTSVFVGYSLGKSQRIMSLLDGCAPMFVHNSIYQLNQVIRNSGIKLPKADLWQAATNKNDIQNNIVIVPPALLGSHMIKRIPNAAIALCSGWMQVRGHRRWQAVDAGFVVSDHADWNGLISAVKATEAEQVYVTHGYQETFARYLNGIGIAASEVKTEYGTNEDTDTTETEIPKTA</sequence>
<dbReference type="InterPro" id="IPR026360">
    <property type="entry name" value="Xnuc_lig_assoc"/>
</dbReference>
<evidence type="ECO:0000313" key="2">
    <source>
        <dbReference type="Proteomes" id="UP000317332"/>
    </source>
</evidence>
<dbReference type="PANTHER" id="PTHR11203:SF49">
    <property type="entry name" value="BLL1145 PROTEIN"/>
    <property type="match status" value="1"/>
</dbReference>
<dbReference type="Proteomes" id="UP000317332">
    <property type="component" value="Unassembled WGS sequence"/>
</dbReference>
<dbReference type="Gene3D" id="3.60.15.10">
    <property type="entry name" value="Ribonuclease Z/Hydroxyacylglutathione hydrolase-like"/>
    <property type="match status" value="1"/>
</dbReference>
<dbReference type="NCBIfam" id="TIGR04122">
    <property type="entry name" value="Xnuc_lig_assoc"/>
    <property type="match status" value="1"/>
</dbReference>